<evidence type="ECO:0000313" key="4">
    <source>
        <dbReference type="Proteomes" id="UP000005867"/>
    </source>
</evidence>
<organism evidence="3 4">
    <name type="scientific">Pyrobaculum ferrireducens</name>
    <dbReference type="NCBI Taxonomy" id="1104324"/>
    <lineage>
        <taxon>Archaea</taxon>
        <taxon>Thermoproteota</taxon>
        <taxon>Thermoprotei</taxon>
        <taxon>Thermoproteales</taxon>
        <taxon>Thermoproteaceae</taxon>
        <taxon>Pyrobaculum</taxon>
    </lineage>
</organism>
<proteinExistence type="predicted"/>
<feature type="domain" description="PD-(D/E)XK endonuclease-like" evidence="2">
    <location>
        <begin position="145"/>
        <end position="308"/>
    </location>
</feature>
<keyword evidence="4" id="KW-1185">Reference proteome</keyword>
<dbReference type="Pfam" id="PF12705">
    <property type="entry name" value="PDDEXK_1"/>
    <property type="match status" value="1"/>
</dbReference>
<dbReference type="Gene3D" id="3.90.320.10">
    <property type="match status" value="1"/>
</dbReference>
<dbReference type="EMBL" id="CP003098">
    <property type="protein sequence ID" value="AET32832.1"/>
    <property type="molecule type" value="Genomic_DNA"/>
</dbReference>
<evidence type="ECO:0000313" key="3">
    <source>
        <dbReference type="EMBL" id="AET32832.1"/>
    </source>
</evidence>
<gene>
    <name evidence="3" type="ORF">P186_1405</name>
</gene>
<name>G7VE59_9CREN</name>
<protein>
    <recommendedName>
        <fullName evidence="2">PD-(D/E)XK endonuclease-like domain-containing protein</fullName>
    </recommendedName>
</protein>
<dbReference type="KEGG" id="pyr:P186_1405"/>
<reference evidence="3 4" key="1">
    <citation type="journal article" date="2012" name="J. Bacteriol.">
        <title>Complete genome sequence of strain 1860, a crenarchaeon of the genus pyrobaculum able to grow with various electron acceptors.</title>
        <authorList>
            <person name="Mardanov A.V."/>
            <person name="Gumerov V.M."/>
            <person name="Slobodkina G.B."/>
            <person name="Beletsky A.V."/>
            <person name="Bonch-Osmolovskaya E.A."/>
            <person name="Ravin N.V."/>
            <person name="Skryabin K.G."/>
        </authorList>
    </citation>
    <scope>NUCLEOTIDE SEQUENCE [LARGE SCALE GENOMIC DNA]</scope>
    <source>
        <strain evidence="3 4">1860</strain>
    </source>
</reference>
<dbReference type="InterPro" id="IPR011604">
    <property type="entry name" value="PDDEXK-like_dom_sf"/>
</dbReference>
<dbReference type="Proteomes" id="UP000005867">
    <property type="component" value="Chromosome"/>
</dbReference>
<dbReference type="STRING" id="1104324.P186_1405"/>
<dbReference type="AlphaFoldDB" id="G7VE59"/>
<dbReference type="InterPro" id="IPR038726">
    <property type="entry name" value="PDDEXK_AddAB-type"/>
</dbReference>
<sequence>MPVKTVALGTSFCLKKAYFMLMADNLPGSHTPYRLTATSQSLHDLLAYVVVPFTFRLLSEYSPRVGGGVDVDRLVDEVWSEVRGDVERYSNVNINYRDLRKTLVSMMRGYAAVVMWLVKYGGFSGDGILVFPERMIVSRPVSDVLAAEELGDFLPVIGVPDVVLVDRSSRRAAVIDWKMAGAGSGNELHYVQLLLYQHILGRLFGDVYAFLVYTTERRGTTKVVSIGRNVNLKEFGVSYDYREVSDRLERARYVAQLLYGLAFCKGMLRVAVGLNKSRGLGIRVFNPERGVGKRNYPCNYCPYKTLCRYRFSRKGELDEEIARLRRGFNKMYRIAVEKKSEEYKNLIDFGACVDFDQMVFKSPRVVELVKWFGREPRPLSDDVMRYSLGRTTVYVFGGDDPLRGSQQRGVFSPILFGRYEDDEVELRSVGGRSQLTAYVRMVSPVFSVRWLPLYMYYRIRPGDRLFQNVKVCKGEVPMNIELRAIAAVENSLVKMVEKGEDLHRWWSSFIKDLVLTAVDEYG</sequence>
<evidence type="ECO:0000256" key="1">
    <source>
        <dbReference type="ARBA" id="ARBA00001936"/>
    </source>
</evidence>
<dbReference type="HOGENOM" id="CLU_525447_0_0_2"/>
<comment type="cofactor">
    <cofactor evidence="1">
        <name>Mn(2+)</name>
        <dbReference type="ChEBI" id="CHEBI:29035"/>
    </cofactor>
</comment>
<dbReference type="eggNOG" id="arCOG07413">
    <property type="taxonomic scope" value="Archaea"/>
</dbReference>
<dbReference type="BioCyc" id="PSP1104324:GJSN-1382-MONOMER"/>
<evidence type="ECO:0000259" key="2">
    <source>
        <dbReference type="Pfam" id="PF12705"/>
    </source>
</evidence>
<accession>G7VE59</accession>